<gene>
    <name evidence="2" type="ORF">COU03_00365</name>
</gene>
<dbReference type="Proteomes" id="UP000228906">
    <property type="component" value="Unassembled WGS sequence"/>
</dbReference>
<reference evidence="3" key="1">
    <citation type="submission" date="2017-09" db="EMBL/GenBank/DDBJ databases">
        <title>Depth-based differentiation of microbial function through sediment-hosted aquifers and enrichment of novel symbionts in the deep terrestrial subsurface.</title>
        <authorList>
            <person name="Probst A.J."/>
            <person name="Ladd B."/>
            <person name="Jarett J.K."/>
            <person name="Geller-Mcgrath D.E."/>
            <person name="Sieber C.M.K."/>
            <person name="Emerson J.B."/>
            <person name="Anantharaman K."/>
            <person name="Thomas B.C."/>
            <person name="Malmstrom R."/>
            <person name="Stieglmeier M."/>
            <person name="Klingl A."/>
            <person name="Woyke T."/>
            <person name="Ryan C.M."/>
            <person name="Banfield J.F."/>
        </authorList>
    </citation>
    <scope>NUCLEOTIDE SEQUENCE [LARGE SCALE GENOMIC DNA]</scope>
</reference>
<evidence type="ECO:0000259" key="1">
    <source>
        <dbReference type="Pfam" id="PF18929"/>
    </source>
</evidence>
<sequence>MAIDWTKIYKKYKGLWVALKKDEKTIVASGETIKEALEKAKARGYEKPIMFRVPTEIMPYIGGFSSL</sequence>
<protein>
    <recommendedName>
        <fullName evidence="1">DUF5678 domain-containing protein</fullName>
    </recommendedName>
</protein>
<name>A0A2H0UY94_9BACT</name>
<dbReference type="EMBL" id="PFAV01000005">
    <property type="protein sequence ID" value="PIR91811.1"/>
    <property type="molecule type" value="Genomic_DNA"/>
</dbReference>
<dbReference type="Pfam" id="PF18929">
    <property type="entry name" value="DUF5678"/>
    <property type="match status" value="1"/>
</dbReference>
<dbReference type="InterPro" id="IPR043734">
    <property type="entry name" value="DUF5678"/>
</dbReference>
<comment type="caution">
    <text evidence="2">The sequence shown here is derived from an EMBL/GenBank/DDBJ whole genome shotgun (WGS) entry which is preliminary data.</text>
</comment>
<evidence type="ECO:0000313" key="2">
    <source>
        <dbReference type="EMBL" id="PIR91811.1"/>
    </source>
</evidence>
<accession>A0A2H0UY94</accession>
<evidence type="ECO:0000313" key="3">
    <source>
        <dbReference type="Proteomes" id="UP000228906"/>
    </source>
</evidence>
<feature type="domain" description="DUF5678" evidence="1">
    <location>
        <begin position="8"/>
        <end position="56"/>
    </location>
</feature>
<organism evidence="2 3">
    <name type="scientific">bacterium (Candidatus Gribaldobacteria) CG10_big_fil_rev_8_21_14_0_10_41_12</name>
    <dbReference type="NCBI Taxonomy" id="2014277"/>
    <lineage>
        <taxon>Bacteria</taxon>
        <taxon>Candidatus Gribaldobacteria</taxon>
    </lineage>
</organism>
<proteinExistence type="predicted"/>
<dbReference type="AlphaFoldDB" id="A0A2H0UY94"/>